<dbReference type="SUPFAM" id="SSF69118">
    <property type="entry name" value="AhpD-like"/>
    <property type="match status" value="1"/>
</dbReference>
<name>A0A917VAL5_9HYPH</name>
<evidence type="ECO:0000259" key="2">
    <source>
        <dbReference type="Pfam" id="PF02627"/>
    </source>
</evidence>
<dbReference type="InterPro" id="IPR003779">
    <property type="entry name" value="CMD-like"/>
</dbReference>
<proteinExistence type="predicted"/>
<dbReference type="Pfam" id="PF02627">
    <property type="entry name" value="CMD"/>
    <property type="match status" value="1"/>
</dbReference>
<dbReference type="Proteomes" id="UP000600449">
    <property type="component" value="Unassembled WGS sequence"/>
</dbReference>
<organism evidence="3 4">
    <name type="scientific">Salinarimonas ramus</name>
    <dbReference type="NCBI Taxonomy" id="690164"/>
    <lineage>
        <taxon>Bacteria</taxon>
        <taxon>Pseudomonadati</taxon>
        <taxon>Pseudomonadota</taxon>
        <taxon>Alphaproteobacteria</taxon>
        <taxon>Hyphomicrobiales</taxon>
        <taxon>Salinarimonadaceae</taxon>
        <taxon>Salinarimonas</taxon>
    </lineage>
</organism>
<keyword evidence="1" id="KW-0732">Signal</keyword>
<evidence type="ECO:0000256" key="1">
    <source>
        <dbReference type="SAM" id="SignalP"/>
    </source>
</evidence>
<reference evidence="3 4" key="1">
    <citation type="journal article" date="2014" name="Int. J. Syst. Evol. Microbiol.">
        <title>Complete genome sequence of Corynebacterium casei LMG S-19264T (=DSM 44701T), isolated from a smear-ripened cheese.</title>
        <authorList>
            <consortium name="US DOE Joint Genome Institute (JGI-PGF)"/>
            <person name="Walter F."/>
            <person name="Albersmeier A."/>
            <person name="Kalinowski J."/>
            <person name="Ruckert C."/>
        </authorList>
    </citation>
    <scope>NUCLEOTIDE SEQUENCE [LARGE SCALE GENOMIC DNA]</scope>
    <source>
        <strain evidence="3 4">CGMCC 1.9161</strain>
    </source>
</reference>
<dbReference type="GO" id="GO:0051920">
    <property type="term" value="F:peroxiredoxin activity"/>
    <property type="evidence" value="ECO:0007669"/>
    <property type="project" value="InterPro"/>
</dbReference>
<evidence type="ECO:0000313" key="3">
    <source>
        <dbReference type="EMBL" id="GGK55555.1"/>
    </source>
</evidence>
<dbReference type="AlphaFoldDB" id="A0A917VAL5"/>
<keyword evidence="4" id="KW-1185">Reference proteome</keyword>
<comment type="caution">
    <text evidence="3">The sequence shown here is derived from an EMBL/GenBank/DDBJ whole genome shotgun (WGS) entry which is preliminary data.</text>
</comment>
<dbReference type="InterPro" id="IPR004675">
    <property type="entry name" value="AhpD_core"/>
</dbReference>
<evidence type="ECO:0000313" key="4">
    <source>
        <dbReference type="Proteomes" id="UP000600449"/>
    </source>
</evidence>
<protein>
    <recommendedName>
        <fullName evidence="2">Carboxymuconolactone decarboxylase-like domain-containing protein</fullName>
    </recommendedName>
</protein>
<dbReference type="InterPro" id="IPR029032">
    <property type="entry name" value="AhpD-like"/>
</dbReference>
<dbReference type="Gene3D" id="1.20.1290.10">
    <property type="entry name" value="AhpD-like"/>
    <property type="match status" value="1"/>
</dbReference>
<accession>A0A917VAL5</accession>
<dbReference type="EMBL" id="BMMF01000024">
    <property type="protein sequence ID" value="GGK55555.1"/>
    <property type="molecule type" value="Genomic_DNA"/>
</dbReference>
<dbReference type="NCBIfam" id="TIGR00778">
    <property type="entry name" value="ahpD_dom"/>
    <property type="match status" value="1"/>
</dbReference>
<gene>
    <name evidence="3" type="ORF">GCM10011322_47720</name>
</gene>
<feature type="chain" id="PRO_5037679820" description="Carboxymuconolactone decarboxylase-like domain-containing protein" evidence="1">
    <location>
        <begin position="20"/>
        <end position="132"/>
    </location>
</feature>
<sequence>MKGLSLAAALAFATTGALAQDAPAFFSETYPDHALGPALQWYGALSNEEAELDTLTRGLVMVGVSAQIPCAYCVHAHVRNARLAGATEGQIREAVAAAGAVRMWSTVFHGMAYDLDAFKEEFDRMRPLAGQE</sequence>
<feature type="signal peptide" evidence="1">
    <location>
        <begin position="1"/>
        <end position="19"/>
    </location>
</feature>
<dbReference type="RefSeq" id="WP_188915797.1">
    <property type="nucleotide sequence ID" value="NZ_BMMF01000024.1"/>
</dbReference>
<feature type="domain" description="Carboxymuconolactone decarboxylase-like" evidence="2">
    <location>
        <begin position="46"/>
        <end position="112"/>
    </location>
</feature>